<reference evidence="2" key="2">
    <citation type="submission" date="2015-01" db="EMBL/GenBank/DDBJ databases">
        <title>Evolutionary Origins and Diversification of the Mycorrhizal Mutualists.</title>
        <authorList>
            <consortium name="DOE Joint Genome Institute"/>
            <consortium name="Mycorrhizal Genomics Consortium"/>
            <person name="Kohler A."/>
            <person name="Kuo A."/>
            <person name="Nagy L.G."/>
            <person name="Floudas D."/>
            <person name="Copeland A."/>
            <person name="Barry K.W."/>
            <person name="Cichocki N."/>
            <person name="Veneault-Fourrey C."/>
            <person name="LaButti K."/>
            <person name="Lindquist E.A."/>
            <person name="Lipzen A."/>
            <person name="Lundell T."/>
            <person name="Morin E."/>
            <person name="Murat C."/>
            <person name="Riley R."/>
            <person name="Ohm R."/>
            <person name="Sun H."/>
            <person name="Tunlid A."/>
            <person name="Henrissat B."/>
            <person name="Grigoriev I.V."/>
            <person name="Hibbett D.S."/>
            <person name="Martin F."/>
        </authorList>
    </citation>
    <scope>NUCLEOTIDE SEQUENCE [LARGE SCALE GENOMIC DNA]</scope>
    <source>
        <strain evidence="2">Ve08.2h10</strain>
    </source>
</reference>
<accession>A0A0D0DZ87</accession>
<gene>
    <name evidence="1" type="ORF">PAXRUDRAFT_793734</name>
</gene>
<dbReference type="HOGENOM" id="CLU_1880393_0_0_1"/>
<dbReference type="AlphaFoldDB" id="A0A0D0DZ87"/>
<evidence type="ECO:0000313" key="2">
    <source>
        <dbReference type="Proteomes" id="UP000054538"/>
    </source>
</evidence>
<keyword evidence="2" id="KW-1185">Reference proteome</keyword>
<dbReference type="EMBL" id="KN825297">
    <property type="protein sequence ID" value="KIK92254.1"/>
    <property type="molecule type" value="Genomic_DNA"/>
</dbReference>
<dbReference type="OrthoDB" id="10436368at2759"/>
<dbReference type="Proteomes" id="UP000054538">
    <property type="component" value="Unassembled WGS sequence"/>
</dbReference>
<protein>
    <submittedName>
        <fullName evidence="1">Uncharacterized protein</fullName>
    </submittedName>
</protein>
<name>A0A0D0DZ87_9AGAM</name>
<proteinExistence type="predicted"/>
<reference evidence="1 2" key="1">
    <citation type="submission" date="2014-04" db="EMBL/GenBank/DDBJ databases">
        <authorList>
            <consortium name="DOE Joint Genome Institute"/>
            <person name="Kuo A."/>
            <person name="Kohler A."/>
            <person name="Jargeat P."/>
            <person name="Nagy L.G."/>
            <person name="Floudas D."/>
            <person name="Copeland A."/>
            <person name="Barry K.W."/>
            <person name="Cichocki N."/>
            <person name="Veneault-Fourrey C."/>
            <person name="LaButti K."/>
            <person name="Lindquist E.A."/>
            <person name="Lipzen A."/>
            <person name="Lundell T."/>
            <person name="Morin E."/>
            <person name="Murat C."/>
            <person name="Sun H."/>
            <person name="Tunlid A."/>
            <person name="Henrissat B."/>
            <person name="Grigoriev I.V."/>
            <person name="Hibbett D.S."/>
            <person name="Martin F."/>
            <person name="Nordberg H.P."/>
            <person name="Cantor M.N."/>
            <person name="Hua S.X."/>
        </authorList>
    </citation>
    <scope>NUCLEOTIDE SEQUENCE [LARGE SCALE GENOMIC DNA]</scope>
    <source>
        <strain evidence="1 2">Ve08.2h10</strain>
    </source>
</reference>
<dbReference type="InParanoid" id="A0A0D0DZ87"/>
<evidence type="ECO:0000313" key="1">
    <source>
        <dbReference type="EMBL" id="KIK92254.1"/>
    </source>
</evidence>
<feature type="non-terminal residue" evidence="1">
    <location>
        <position position="134"/>
    </location>
</feature>
<organism evidence="1 2">
    <name type="scientific">Paxillus rubicundulus Ve08.2h10</name>
    <dbReference type="NCBI Taxonomy" id="930991"/>
    <lineage>
        <taxon>Eukaryota</taxon>
        <taxon>Fungi</taxon>
        <taxon>Dikarya</taxon>
        <taxon>Basidiomycota</taxon>
        <taxon>Agaricomycotina</taxon>
        <taxon>Agaricomycetes</taxon>
        <taxon>Agaricomycetidae</taxon>
        <taxon>Boletales</taxon>
        <taxon>Paxilineae</taxon>
        <taxon>Paxillaceae</taxon>
        <taxon>Paxillus</taxon>
    </lineage>
</organism>
<sequence length="134" mass="14366">MGHPIPYEHPFSGPAHTPQLPSLSPHIAPLPSPMGCPVPYEPSFSCPPLAHLSHTHLPQLAHSSHPGTTPSAHPTQLGFNQLAHPLHFSVTYSILSHPPSLDPWPPHTLWPTPSLGSPIGHGKHFPSAHPMPMA</sequence>